<keyword evidence="1" id="KW-0472">Membrane</keyword>
<dbReference type="EMBL" id="CP056775">
    <property type="protein sequence ID" value="QRR04188.1"/>
    <property type="molecule type" value="Genomic_DNA"/>
</dbReference>
<evidence type="ECO:0000256" key="1">
    <source>
        <dbReference type="SAM" id="Phobius"/>
    </source>
</evidence>
<accession>A0ABX7IGF2</accession>
<name>A0ABX7IGF2_9BACT</name>
<feature type="transmembrane region" description="Helical" evidence="1">
    <location>
        <begin position="46"/>
        <end position="64"/>
    </location>
</feature>
<dbReference type="Proteomes" id="UP000612680">
    <property type="component" value="Chromosome"/>
</dbReference>
<keyword evidence="1" id="KW-0812">Transmembrane</keyword>
<keyword evidence="3" id="KW-1185">Reference proteome</keyword>
<feature type="transmembrane region" description="Helical" evidence="1">
    <location>
        <begin position="7"/>
        <end position="26"/>
    </location>
</feature>
<reference evidence="2 3" key="1">
    <citation type="submission" date="2020-06" db="EMBL/GenBank/DDBJ databases">
        <title>Dyadobacter sandarakinus sp. nov., isolated from the soil of the Arctic Yellow River Station.</title>
        <authorList>
            <person name="Zhang Y."/>
            <person name="Peng F."/>
        </authorList>
    </citation>
    <scope>NUCLEOTIDE SEQUENCE [LARGE SCALE GENOMIC DNA]</scope>
    <source>
        <strain evidence="2 3">Q3-56</strain>
    </source>
</reference>
<keyword evidence="1" id="KW-1133">Transmembrane helix</keyword>
<evidence type="ECO:0000313" key="2">
    <source>
        <dbReference type="EMBL" id="QRR04188.1"/>
    </source>
</evidence>
<gene>
    <name evidence="2" type="ORF">HWI92_13795</name>
</gene>
<sequence>MKFRGFCVNVSFLWVEGMALFPFILLRHKHAGRFLLNHERIHLRQQLEMGIILFYIWYFAEYLVRLAQYRKHYLAYLHISFEREAYSHQADLEYLGRRRFWAFCRYI</sequence>
<proteinExistence type="predicted"/>
<protein>
    <submittedName>
        <fullName evidence="2">Uncharacterized protein</fullName>
    </submittedName>
</protein>
<evidence type="ECO:0000313" key="3">
    <source>
        <dbReference type="Proteomes" id="UP000612680"/>
    </source>
</evidence>
<organism evidence="2 3">
    <name type="scientific">Dyadobacter sandarakinus</name>
    <dbReference type="NCBI Taxonomy" id="2747268"/>
    <lineage>
        <taxon>Bacteria</taxon>
        <taxon>Pseudomonadati</taxon>
        <taxon>Bacteroidota</taxon>
        <taxon>Cytophagia</taxon>
        <taxon>Cytophagales</taxon>
        <taxon>Spirosomataceae</taxon>
        <taxon>Dyadobacter</taxon>
    </lineage>
</organism>